<sequence length="29" mass="3266">RSSSSYKKAETNGIEILSIKELLEKNNNV</sequence>
<gene>
    <name evidence="1" type="ORF">FG704_024930</name>
</gene>
<dbReference type="GO" id="GO:0016874">
    <property type="term" value="F:ligase activity"/>
    <property type="evidence" value="ECO:0007669"/>
    <property type="project" value="UniProtKB-KW"/>
</dbReference>
<comment type="caution">
    <text evidence="1">The sequence shown here is derived from an EMBL/GenBank/DDBJ whole genome shotgun (WGS) entry which is preliminary data.</text>
</comment>
<accession>A0A548QTE2</accession>
<evidence type="ECO:0000313" key="2">
    <source>
        <dbReference type="Proteomes" id="UP000319232"/>
    </source>
</evidence>
<protein>
    <submittedName>
        <fullName evidence="1">DNA ligase</fullName>
    </submittedName>
</protein>
<dbReference type="Proteomes" id="UP000319232">
    <property type="component" value="Unassembled WGS sequence"/>
</dbReference>
<name>A0A548QTE2_SALAN</name>
<reference evidence="1 2" key="1">
    <citation type="journal article" date="2019" name="Appl. Environ. Microbiol.">
        <title>Clinically Unreported Salmonellosis Outbreak Detected via Comparative Genomic Analysis of Municipal Wastewater Salmonella Isolates.</title>
        <authorList>
            <person name="Diemert S."/>
            <person name="Yan T."/>
        </authorList>
    </citation>
    <scope>NUCLEOTIDE SEQUENCE [LARGE SCALE GENOMIC DNA]</scope>
    <source>
        <strain evidence="1 2">HIY0183</strain>
    </source>
</reference>
<keyword evidence="1" id="KW-0436">Ligase</keyword>
<evidence type="ECO:0000313" key="1">
    <source>
        <dbReference type="EMBL" id="TRG40396.1"/>
    </source>
</evidence>
<dbReference type="EMBL" id="VCUW02000093">
    <property type="protein sequence ID" value="TRG40396.1"/>
    <property type="molecule type" value="Genomic_DNA"/>
</dbReference>
<organism evidence="1 2">
    <name type="scientific">Salmonella anatum</name>
    <dbReference type="NCBI Taxonomy" id="58712"/>
    <lineage>
        <taxon>Bacteria</taxon>
        <taxon>Pseudomonadati</taxon>
        <taxon>Pseudomonadota</taxon>
        <taxon>Gammaproteobacteria</taxon>
        <taxon>Enterobacterales</taxon>
        <taxon>Enterobacteriaceae</taxon>
        <taxon>Salmonella</taxon>
    </lineage>
</organism>
<proteinExistence type="predicted"/>
<feature type="non-terminal residue" evidence="1">
    <location>
        <position position="1"/>
    </location>
</feature>
<dbReference type="AlphaFoldDB" id="A0A548QTE2"/>